<dbReference type="RefSeq" id="WP_105812247.1">
    <property type="nucleotide sequence ID" value="NZ_CP088082.1"/>
</dbReference>
<feature type="region of interest" description="Disordered" evidence="1">
    <location>
        <begin position="1"/>
        <end position="20"/>
    </location>
</feature>
<protein>
    <submittedName>
        <fullName evidence="3">Helix-turn-helix domain-containing protein</fullName>
    </submittedName>
</protein>
<comment type="caution">
    <text evidence="3">The sequence shown here is derived from an EMBL/GenBank/DDBJ whole genome shotgun (WGS) entry which is preliminary data.</text>
</comment>
<dbReference type="InterPro" id="IPR041657">
    <property type="entry name" value="HTH_17"/>
</dbReference>
<accession>A0A643FH14</accession>
<evidence type="ECO:0000313" key="4">
    <source>
        <dbReference type="Proteomes" id="UP000430120"/>
    </source>
</evidence>
<dbReference type="Pfam" id="PF12728">
    <property type="entry name" value="HTH_17"/>
    <property type="match status" value="1"/>
</dbReference>
<dbReference type="GO" id="GO:0003677">
    <property type="term" value="F:DNA binding"/>
    <property type="evidence" value="ECO:0007669"/>
    <property type="project" value="InterPro"/>
</dbReference>
<name>A0A643FH14_IDEDE</name>
<reference evidence="3 4" key="1">
    <citation type="submission" date="2019-09" db="EMBL/GenBank/DDBJ databases">
        <title>Draft genome sequences of 48 bacterial type strains from the CCUG.</title>
        <authorList>
            <person name="Tunovic T."/>
            <person name="Pineiro-Iglesias B."/>
            <person name="Unosson C."/>
            <person name="Inganas E."/>
            <person name="Ohlen M."/>
            <person name="Cardew S."/>
            <person name="Jensie-Markopoulos S."/>
            <person name="Salva-Serra F."/>
            <person name="Jaen-Luchoro D."/>
            <person name="Karlsson R."/>
            <person name="Svensson-Stadler L."/>
            <person name="Chun J."/>
            <person name="Moore E."/>
        </authorList>
    </citation>
    <scope>NUCLEOTIDE SEQUENCE [LARGE SCALE GENOMIC DNA]</scope>
    <source>
        <strain evidence="3 4">CCUG 30977</strain>
    </source>
</reference>
<organism evidence="3 4">
    <name type="scientific">Ideonella dechloratans</name>
    <dbReference type="NCBI Taxonomy" id="36863"/>
    <lineage>
        <taxon>Bacteria</taxon>
        <taxon>Pseudomonadati</taxon>
        <taxon>Pseudomonadota</taxon>
        <taxon>Betaproteobacteria</taxon>
        <taxon>Burkholderiales</taxon>
        <taxon>Sphaerotilaceae</taxon>
        <taxon>Ideonella</taxon>
    </lineage>
</organism>
<dbReference type="Proteomes" id="UP000430120">
    <property type="component" value="Unassembled WGS sequence"/>
</dbReference>
<dbReference type="AlphaFoldDB" id="A0A643FH14"/>
<dbReference type="OrthoDB" id="8779547at2"/>
<evidence type="ECO:0000259" key="2">
    <source>
        <dbReference type="Pfam" id="PF12728"/>
    </source>
</evidence>
<sequence length="83" mass="8896">MIDQQEIQGGAVRRTAGVSTSAGLPSALTYRVNVAAAKLGVSRSTIYRMIKDGDLELVKIRKRASGVTAESLHTALEQRKAAR</sequence>
<dbReference type="InterPro" id="IPR010093">
    <property type="entry name" value="SinI_DNA-bd"/>
</dbReference>
<evidence type="ECO:0000313" key="3">
    <source>
        <dbReference type="EMBL" id="KAB0584778.1"/>
    </source>
</evidence>
<dbReference type="EMBL" id="VZPB01000004">
    <property type="protein sequence ID" value="KAB0584778.1"/>
    <property type="molecule type" value="Genomic_DNA"/>
</dbReference>
<proteinExistence type="predicted"/>
<gene>
    <name evidence="3" type="ORF">F7Q92_02835</name>
</gene>
<feature type="domain" description="Helix-turn-helix" evidence="2">
    <location>
        <begin position="30"/>
        <end position="62"/>
    </location>
</feature>
<evidence type="ECO:0000256" key="1">
    <source>
        <dbReference type="SAM" id="MobiDB-lite"/>
    </source>
</evidence>
<keyword evidence="4" id="KW-1185">Reference proteome</keyword>
<dbReference type="NCBIfam" id="TIGR01764">
    <property type="entry name" value="excise"/>
    <property type="match status" value="1"/>
</dbReference>